<sequence length="399" mass="42199">MARRADRALLGALVVSALGHVAVIVGPAWQLPEDNDDTRTRVEARLVTAPAALAQAGLQAAAAPAPAVKPASKPAPKPRPRPRRKPAPPAAPQTPVASLGELPAAEPQVAEAATAPVEAPAAEPAARIPDSESGGENTPEEPAGAAPTGGEVTDPAEETGSRAAPAGALQEAGAPAEAALPRAARIAFSLILANLQVGEALQTWQRDERGYRLRIVMETTGAARLFKALTITQTSAGELDAGGLKPQSFVYEQTGRNTANSTFDWAQMKLILEQGENRKEFPLDPGAQDLLSLPYQLGLAQEARQTTVSVASGKNYNRHDLEWVGEETVATPAGEVRAMHVRTVGSDQTTEFWLAPRMHNLPVRIMFTDRKGTATQLIAHDVEADGTALLRRTDITERK</sequence>
<feature type="compositionally biased region" description="Basic residues" evidence="1">
    <location>
        <begin position="76"/>
        <end position="86"/>
    </location>
</feature>
<feature type="region of interest" description="Disordered" evidence="1">
    <location>
        <begin position="61"/>
        <end position="170"/>
    </location>
</feature>
<dbReference type="AlphaFoldDB" id="A0A9D7E0Z5"/>
<organism evidence="2 3">
    <name type="scientific">Candidatus Methylophosphatis roskildensis</name>
    <dbReference type="NCBI Taxonomy" id="2899263"/>
    <lineage>
        <taxon>Bacteria</taxon>
        <taxon>Pseudomonadati</taxon>
        <taxon>Pseudomonadota</taxon>
        <taxon>Betaproteobacteria</taxon>
        <taxon>Nitrosomonadales</taxon>
        <taxon>Sterolibacteriaceae</taxon>
        <taxon>Candidatus Methylophosphatis</taxon>
    </lineage>
</organism>
<reference evidence="2" key="1">
    <citation type="submission" date="2020-10" db="EMBL/GenBank/DDBJ databases">
        <title>Connecting structure to function with the recovery of over 1000 high-quality activated sludge metagenome-assembled genomes encoding full-length rRNA genes using long-read sequencing.</title>
        <authorList>
            <person name="Singleton C.M."/>
            <person name="Petriglieri F."/>
            <person name="Kristensen J.M."/>
            <person name="Kirkegaard R.H."/>
            <person name="Michaelsen T.Y."/>
            <person name="Andersen M.H."/>
            <person name="Karst S.M."/>
            <person name="Dueholm M.S."/>
            <person name="Nielsen P.H."/>
            <person name="Albertsen M."/>
        </authorList>
    </citation>
    <scope>NUCLEOTIDE SEQUENCE</scope>
    <source>
        <strain evidence="2">Bjer_18-Q3-R1-45_BAT3C.347</strain>
    </source>
</reference>
<feature type="compositionally biased region" description="Low complexity" evidence="1">
    <location>
        <begin position="61"/>
        <end position="74"/>
    </location>
</feature>
<gene>
    <name evidence="2" type="ORF">IPH26_16935</name>
</gene>
<dbReference type="InterPro" id="IPR021457">
    <property type="entry name" value="DUF3108"/>
</dbReference>
<feature type="compositionally biased region" description="Low complexity" evidence="1">
    <location>
        <begin position="93"/>
        <end position="126"/>
    </location>
</feature>
<proteinExistence type="predicted"/>
<name>A0A9D7E0Z5_9PROT</name>
<comment type="caution">
    <text evidence="2">The sequence shown here is derived from an EMBL/GenBank/DDBJ whole genome shotgun (WGS) entry which is preliminary data.</text>
</comment>
<dbReference type="Pfam" id="PF11306">
    <property type="entry name" value="DUF3108"/>
    <property type="match status" value="1"/>
</dbReference>
<evidence type="ECO:0000313" key="2">
    <source>
        <dbReference type="EMBL" id="MBK6974550.1"/>
    </source>
</evidence>
<protein>
    <submittedName>
        <fullName evidence="2">DUF3108 domain-containing protein</fullName>
    </submittedName>
</protein>
<accession>A0A9D7E0Z5</accession>
<evidence type="ECO:0000313" key="3">
    <source>
        <dbReference type="Proteomes" id="UP000807785"/>
    </source>
</evidence>
<dbReference type="Proteomes" id="UP000807785">
    <property type="component" value="Unassembled WGS sequence"/>
</dbReference>
<evidence type="ECO:0000256" key="1">
    <source>
        <dbReference type="SAM" id="MobiDB-lite"/>
    </source>
</evidence>
<dbReference type="EMBL" id="JADJEV010000004">
    <property type="protein sequence ID" value="MBK6974550.1"/>
    <property type="molecule type" value="Genomic_DNA"/>
</dbReference>